<accession>A0A2R6NRF8</accession>
<comment type="caution">
    <text evidence="1">The sequence shown here is derived from an EMBL/GenBank/DDBJ whole genome shotgun (WGS) entry which is preliminary data.</text>
</comment>
<dbReference type="Proteomes" id="UP000186601">
    <property type="component" value="Unassembled WGS sequence"/>
</dbReference>
<evidence type="ECO:0000313" key="1">
    <source>
        <dbReference type="EMBL" id="PSR75313.1"/>
    </source>
</evidence>
<proteinExistence type="predicted"/>
<keyword evidence="2" id="KW-1185">Reference proteome</keyword>
<reference evidence="1 2" key="1">
    <citation type="submission" date="2018-02" db="EMBL/GenBank/DDBJ databases">
        <title>Genome sequence of the basidiomycete white-rot fungus Phlebia centrifuga.</title>
        <authorList>
            <person name="Granchi Z."/>
            <person name="Peng M."/>
            <person name="de Vries R.P."/>
            <person name="Hilden K."/>
            <person name="Makela M.R."/>
            <person name="Grigoriev I."/>
            <person name="Riley R."/>
        </authorList>
    </citation>
    <scope>NUCLEOTIDE SEQUENCE [LARGE SCALE GENOMIC DNA]</scope>
    <source>
        <strain evidence="1 2">FBCC195</strain>
    </source>
</reference>
<gene>
    <name evidence="1" type="ORF">PHLCEN_2v9176</name>
</gene>
<protein>
    <recommendedName>
        <fullName evidence="3">CBS domain-containing protein</fullName>
    </recommendedName>
</protein>
<sequence length="182" mass="19432">MTATPPAPPRTPAKIPPRFELLLPLPLLLPVLETGTTVVGVITAVEVLRTIMTDPPGRVELEEKTDREVTGGRVDVEEAAEEEDWSEEGGMLLLLSDEHAVEKSVAVADVSSPSTPPDDYSVPGLMVLTTSRVLHPLTPEVVEQTVCSIVVTDAGMVVTVSVEDVDRLLVVKVPKRVAVGVD</sequence>
<organism evidence="1 2">
    <name type="scientific">Hermanssonia centrifuga</name>
    <dbReference type="NCBI Taxonomy" id="98765"/>
    <lineage>
        <taxon>Eukaryota</taxon>
        <taxon>Fungi</taxon>
        <taxon>Dikarya</taxon>
        <taxon>Basidiomycota</taxon>
        <taxon>Agaricomycotina</taxon>
        <taxon>Agaricomycetes</taxon>
        <taxon>Polyporales</taxon>
        <taxon>Meruliaceae</taxon>
        <taxon>Hermanssonia</taxon>
    </lineage>
</organism>
<dbReference type="EMBL" id="MLYV02000906">
    <property type="protein sequence ID" value="PSR75313.1"/>
    <property type="molecule type" value="Genomic_DNA"/>
</dbReference>
<evidence type="ECO:0008006" key="3">
    <source>
        <dbReference type="Google" id="ProtNLM"/>
    </source>
</evidence>
<evidence type="ECO:0000313" key="2">
    <source>
        <dbReference type="Proteomes" id="UP000186601"/>
    </source>
</evidence>
<dbReference type="AlphaFoldDB" id="A0A2R6NRF8"/>
<name>A0A2R6NRF8_9APHY</name>